<feature type="domain" description="Acyltransferase 3" evidence="2">
    <location>
        <begin position="12"/>
        <end position="302"/>
    </location>
</feature>
<feature type="transmembrane region" description="Helical" evidence="1">
    <location>
        <begin position="283"/>
        <end position="301"/>
    </location>
</feature>
<evidence type="ECO:0000313" key="5">
    <source>
        <dbReference type="Proteomes" id="UP000655044"/>
    </source>
</evidence>
<proteinExistence type="predicted"/>
<keyword evidence="5" id="KW-1185">Reference proteome</keyword>
<feature type="domain" description="SGNH" evidence="3">
    <location>
        <begin position="365"/>
        <end position="575"/>
    </location>
</feature>
<comment type="caution">
    <text evidence="4">The sequence shown here is derived from an EMBL/GenBank/DDBJ whole genome shotgun (WGS) entry which is preliminary data.</text>
</comment>
<evidence type="ECO:0000256" key="1">
    <source>
        <dbReference type="SAM" id="Phobius"/>
    </source>
</evidence>
<feature type="transmembrane region" description="Helical" evidence="1">
    <location>
        <begin position="220"/>
        <end position="241"/>
    </location>
</feature>
<feature type="transmembrane region" description="Helical" evidence="1">
    <location>
        <begin position="45"/>
        <end position="68"/>
    </location>
</feature>
<sequence>MVIYHIWPRRVSGGVDVFLMLTGFLITGSLLRNEHVKLWAFARRLVLRLLPAAGLTLLGVLIGMVLILPKTRWDLTITEVVASALYYENWQLAFSAVDYLSAGNAVSPVQHFWSLAIQGQFYVIWPVLLLMARRKLRVFVGLMAAVFVLSLAYSVFRTATDQAWAYFDTGARLWELALGGLLAVALPFLKVPKPVRVVLGWLGLAALVACGLVLQVSTSFPGYVALWPTLAAAAIVVAGTAGGADRLLTLRPVLYVGRISYALYLWHWPIFVFYLVATDRTAASWKGILLILVASFVLAAATTELTDRTGNWGPLLLAPALVGAAVVPLLPWQQGDTITPAPAVAAEDRPRSYKDGCAQHLKEAEVLVCRYGSKNPDKVIALVGNSHAAHWLPALELLGEDNGWQIVNITKGACTLSTTVQLYKGKPQPLCDQWQEGVLAELPRIDPDLLITTATESSEWERGENMPAGYLERWRQLDAMGIDILAIRDTPRMGFDPPECVETKGAAACVAPRSRSLAERMPTAGPIPDNVTVADFNATFCPGDRCPAVIGNTLVYSDNGHITATFMRSLAPALEKEVLRALAGGEADSRGQPGNSQG</sequence>
<feature type="transmembrane region" description="Helical" evidence="1">
    <location>
        <begin position="138"/>
        <end position="156"/>
    </location>
</feature>
<dbReference type="AlphaFoldDB" id="A0A8J3WA86"/>
<feature type="transmembrane region" description="Helical" evidence="1">
    <location>
        <begin position="171"/>
        <end position="189"/>
    </location>
</feature>
<name>A0A8J3WA86_PLARO</name>
<feature type="transmembrane region" description="Helical" evidence="1">
    <location>
        <begin position="253"/>
        <end position="277"/>
    </location>
</feature>
<feature type="transmembrane region" description="Helical" evidence="1">
    <location>
        <begin position="12"/>
        <end position="33"/>
    </location>
</feature>
<dbReference type="Pfam" id="PF01757">
    <property type="entry name" value="Acyl_transf_3"/>
    <property type="match status" value="1"/>
</dbReference>
<gene>
    <name evidence="4" type="ORF">Pro02_00260</name>
</gene>
<keyword evidence="4" id="KW-0012">Acyltransferase</keyword>
<dbReference type="InterPro" id="IPR050879">
    <property type="entry name" value="Acyltransferase_3"/>
</dbReference>
<organism evidence="4 5">
    <name type="scientific">Planobispora rosea</name>
    <dbReference type="NCBI Taxonomy" id="35762"/>
    <lineage>
        <taxon>Bacteria</taxon>
        <taxon>Bacillati</taxon>
        <taxon>Actinomycetota</taxon>
        <taxon>Actinomycetes</taxon>
        <taxon>Streptosporangiales</taxon>
        <taxon>Streptosporangiaceae</taxon>
        <taxon>Planobispora</taxon>
    </lineage>
</organism>
<keyword evidence="1" id="KW-1133">Transmembrane helix</keyword>
<feature type="transmembrane region" description="Helical" evidence="1">
    <location>
        <begin position="313"/>
        <end position="332"/>
    </location>
</feature>
<dbReference type="InterPro" id="IPR043968">
    <property type="entry name" value="SGNH"/>
</dbReference>
<dbReference type="InterPro" id="IPR002656">
    <property type="entry name" value="Acyl_transf_3_dom"/>
</dbReference>
<reference evidence="4" key="1">
    <citation type="submission" date="2021-01" db="EMBL/GenBank/DDBJ databases">
        <title>Whole genome shotgun sequence of Planobispora rosea NBRC 15558.</title>
        <authorList>
            <person name="Komaki H."/>
            <person name="Tamura T."/>
        </authorList>
    </citation>
    <scope>NUCLEOTIDE SEQUENCE</scope>
    <source>
        <strain evidence="4">NBRC 15558</strain>
    </source>
</reference>
<dbReference type="Proteomes" id="UP000655044">
    <property type="component" value="Unassembled WGS sequence"/>
</dbReference>
<keyword evidence="4" id="KW-0808">Transferase</keyword>
<evidence type="ECO:0000259" key="3">
    <source>
        <dbReference type="Pfam" id="PF19040"/>
    </source>
</evidence>
<dbReference type="PANTHER" id="PTHR23028:SF53">
    <property type="entry name" value="ACYL_TRANSF_3 DOMAIN-CONTAINING PROTEIN"/>
    <property type="match status" value="1"/>
</dbReference>
<feature type="transmembrane region" description="Helical" evidence="1">
    <location>
        <begin position="196"/>
        <end position="214"/>
    </location>
</feature>
<dbReference type="EMBL" id="BOOI01000001">
    <property type="protein sequence ID" value="GIH81618.1"/>
    <property type="molecule type" value="Genomic_DNA"/>
</dbReference>
<dbReference type="GO" id="GO:0016747">
    <property type="term" value="F:acyltransferase activity, transferring groups other than amino-acyl groups"/>
    <property type="evidence" value="ECO:0007669"/>
    <property type="project" value="InterPro"/>
</dbReference>
<keyword evidence="1" id="KW-0812">Transmembrane</keyword>
<evidence type="ECO:0000313" key="4">
    <source>
        <dbReference type="EMBL" id="GIH81618.1"/>
    </source>
</evidence>
<protein>
    <submittedName>
        <fullName evidence="4">Acyltransferase</fullName>
    </submittedName>
</protein>
<dbReference type="PANTHER" id="PTHR23028">
    <property type="entry name" value="ACETYLTRANSFERASE"/>
    <property type="match status" value="1"/>
</dbReference>
<accession>A0A8J3WA86</accession>
<keyword evidence="1" id="KW-0472">Membrane</keyword>
<dbReference type="GO" id="GO:0016020">
    <property type="term" value="C:membrane"/>
    <property type="evidence" value="ECO:0007669"/>
    <property type="project" value="TreeGrafter"/>
</dbReference>
<feature type="transmembrane region" description="Helical" evidence="1">
    <location>
        <begin position="112"/>
        <end position="131"/>
    </location>
</feature>
<dbReference type="Pfam" id="PF19040">
    <property type="entry name" value="SGNH"/>
    <property type="match status" value="1"/>
</dbReference>
<evidence type="ECO:0000259" key="2">
    <source>
        <dbReference type="Pfam" id="PF01757"/>
    </source>
</evidence>
<dbReference type="GO" id="GO:0009103">
    <property type="term" value="P:lipopolysaccharide biosynthetic process"/>
    <property type="evidence" value="ECO:0007669"/>
    <property type="project" value="TreeGrafter"/>
</dbReference>